<dbReference type="SUPFAM" id="SSF52047">
    <property type="entry name" value="RNI-like"/>
    <property type="match status" value="1"/>
</dbReference>
<reference evidence="2" key="1">
    <citation type="submission" date="2021-02" db="EMBL/GenBank/DDBJ databases">
        <authorList>
            <person name="Nowell W R."/>
        </authorList>
    </citation>
    <scope>NUCLEOTIDE SEQUENCE</scope>
</reference>
<evidence type="ECO:0000259" key="1">
    <source>
        <dbReference type="PROSITE" id="PS50181"/>
    </source>
</evidence>
<dbReference type="AlphaFoldDB" id="A0A815LTA6"/>
<comment type="caution">
    <text evidence="2">The sequence shown here is derived from an EMBL/GenBank/DDBJ whole genome shotgun (WGS) entry which is preliminary data.</text>
</comment>
<protein>
    <recommendedName>
        <fullName evidence="1">F-box domain-containing protein</fullName>
    </recommendedName>
</protein>
<sequence length="564" mass="67539">MDHMKRTLSFNPLSEENTKKLRSELLNELRISSIENLSNELFNEIFDYLDGIDIYLAFSNLNHRFQQLLTSSSILYKIELIHISSKEIFMLIYKQIKHQIYSINFQIPVHINQLLTSFIIDSSFNHLQSLIIEDIQSDKLISFLNTLKSLPRLFSLDIRTMHVMRDLNNIYQLIFALPTLKYNKLDLYGNECSISIPMATTGKPFSTIEYLHIDHYYTFDELSALISYTAKLRHLNLSYINQDNSDIETMLPINLENLTSVSMYTNYINFDEFEIFIQNIYSKLKTLYVIFKYQDITFLDAYRWEQLILRYLSQLKKFSLKYYENRYSIDSGERTQFNSSFWIERKLIFNVEINEYNILYLVCPYRNRWYEYKNSTVDYLKSTQLTINYVFSGEPADNLFKYIKRVLNIVQIYHLDVQQQISIDRLMQIIHLLPDLITLKIHSLTFYRSFFNEEFPTTYSIEHASKIKKVYIEKTKTIEEIYFLLNICPHIEFLNVECIHDMTIELFLRDILNKINKDLRLLCIYVSKADDNMIKRLSTMIDNEKLLSNYTIHHELDNIYLQWI</sequence>
<evidence type="ECO:0000313" key="3">
    <source>
        <dbReference type="EMBL" id="CAF1627399.1"/>
    </source>
</evidence>
<dbReference type="PROSITE" id="PS50181">
    <property type="entry name" value="FBOX"/>
    <property type="match status" value="1"/>
</dbReference>
<organism evidence="2 4">
    <name type="scientific">Rotaria sordida</name>
    <dbReference type="NCBI Taxonomy" id="392033"/>
    <lineage>
        <taxon>Eukaryota</taxon>
        <taxon>Metazoa</taxon>
        <taxon>Spiralia</taxon>
        <taxon>Gnathifera</taxon>
        <taxon>Rotifera</taxon>
        <taxon>Eurotatoria</taxon>
        <taxon>Bdelloidea</taxon>
        <taxon>Philodinida</taxon>
        <taxon>Philodinidae</taxon>
        <taxon>Rotaria</taxon>
    </lineage>
</organism>
<dbReference type="EMBL" id="CAJNOL010007348">
    <property type="protein sequence ID" value="CAF1627399.1"/>
    <property type="molecule type" value="Genomic_DNA"/>
</dbReference>
<name>A0A815LTA6_9BILA</name>
<dbReference type="EMBL" id="CAJNOH010005819">
    <property type="protein sequence ID" value="CAF1411015.1"/>
    <property type="molecule type" value="Genomic_DNA"/>
</dbReference>
<evidence type="ECO:0000313" key="4">
    <source>
        <dbReference type="Proteomes" id="UP000663854"/>
    </source>
</evidence>
<dbReference type="Proteomes" id="UP000663854">
    <property type="component" value="Unassembled WGS sequence"/>
</dbReference>
<dbReference type="InterPro" id="IPR032675">
    <property type="entry name" value="LRR_dom_sf"/>
</dbReference>
<evidence type="ECO:0000313" key="5">
    <source>
        <dbReference type="Proteomes" id="UP000663870"/>
    </source>
</evidence>
<evidence type="ECO:0000313" key="2">
    <source>
        <dbReference type="EMBL" id="CAF1411015.1"/>
    </source>
</evidence>
<accession>A0A815LTA6</accession>
<dbReference type="Gene3D" id="3.80.10.10">
    <property type="entry name" value="Ribonuclease Inhibitor"/>
    <property type="match status" value="1"/>
</dbReference>
<feature type="domain" description="F-box" evidence="1">
    <location>
        <begin position="31"/>
        <end position="78"/>
    </location>
</feature>
<keyword evidence="5" id="KW-1185">Reference proteome</keyword>
<proteinExistence type="predicted"/>
<dbReference type="Pfam" id="PF00646">
    <property type="entry name" value="F-box"/>
    <property type="match status" value="1"/>
</dbReference>
<dbReference type="InterPro" id="IPR001810">
    <property type="entry name" value="F-box_dom"/>
</dbReference>
<dbReference type="Proteomes" id="UP000663870">
    <property type="component" value="Unassembled WGS sequence"/>
</dbReference>
<gene>
    <name evidence="3" type="ORF">JXQ802_LOCUS51349</name>
    <name evidence="2" type="ORF">PYM288_LOCUS35112</name>
</gene>